<proteinExistence type="predicted"/>
<evidence type="ECO:0000313" key="1">
    <source>
        <dbReference type="EMBL" id="MFD2207214.1"/>
    </source>
</evidence>
<accession>A0ABW5BNK1</accession>
<gene>
    <name evidence="1" type="ORF">ACFSKO_16420</name>
</gene>
<dbReference type="InterPro" id="IPR056209">
    <property type="entry name" value="SU10_adaptor"/>
</dbReference>
<dbReference type="EMBL" id="JBHUII010000011">
    <property type="protein sequence ID" value="MFD2207214.1"/>
    <property type="molecule type" value="Genomic_DNA"/>
</dbReference>
<name>A0ABW5BNK1_9PROT</name>
<comment type="caution">
    <text evidence="1">The sequence shown here is derived from an EMBL/GenBank/DDBJ whole genome shotgun (WGS) entry which is preliminary data.</text>
</comment>
<organism evidence="1 2">
    <name type="scientific">Kiloniella antarctica</name>
    <dbReference type="NCBI Taxonomy" id="1550907"/>
    <lineage>
        <taxon>Bacteria</taxon>
        <taxon>Pseudomonadati</taxon>
        <taxon>Pseudomonadota</taxon>
        <taxon>Alphaproteobacteria</taxon>
        <taxon>Rhodospirillales</taxon>
        <taxon>Kiloniellaceae</taxon>
        <taxon>Kiloniella</taxon>
    </lineage>
</organism>
<protein>
    <submittedName>
        <fullName evidence="1">Uncharacterized protein</fullName>
    </submittedName>
</protein>
<dbReference type="Proteomes" id="UP001597294">
    <property type="component" value="Unassembled WGS sequence"/>
</dbReference>
<evidence type="ECO:0000313" key="2">
    <source>
        <dbReference type="Proteomes" id="UP001597294"/>
    </source>
</evidence>
<keyword evidence="2" id="KW-1185">Reference proteome</keyword>
<sequence length="209" mass="22899">MDLSTYPGLKAAVASYLARSDLENETPVFLALAEVRLNRELRIRAMEKTSNAATVVGEGAVAKPSDFLEARTLVLETSPQRVLELLTPQQLEENRSANSGGGVPAYYAIIGGEIQLAPVPQSVTTLKLTYYGRLTPMSDTVTTNEIITNNPDLYLYGAMLEAETFLMNDERITMWGSMLDRAIQAVKGADDREAWNAGQLSTKVDIRVL</sequence>
<dbReference type="RefSeq" id="WP_380253623.1">
    <property type="nucleotide sequence ID" value="NZ_JBHUII010000011.1"/>
</dbReference>
<dbReference type="Pfam" id="PF24175">
    <property type="entry name" value="SU10_adaptor"/>
    <property type="match status" value="1"/>
</dbReference>
<reference evidence="2" key="1">
    <citation type="journal article" date="2019" name="Int. J. Syst. Evol. Microbiol.">
        <title>The Global Catalogue of Microorganisms (GCM) 10K type strain sequencing project: providing services to taxonomists for standard genome sequencing and annotation.</title>
        <authorList>
            <consortium name="The Broad Institute Genomics Platform"/>
            <consortium name="The Broad Institute Genome Sequencing Center for Infectious Disease"/>
            <person name="Wu L."/>
            <person name="Ma J."/>
        </authorList>
    </citation>
    <scope>NUCLEOTIDE SEQUENCE [LARGE SCALE GENOMIC DNA]</scope>
    <source>
        <strain evidence="2">CGMCC 4.7192</strain>
    </source>
</reference>